<dbReference type="EMBL" id="VFOW01000001">
    <property type="protein sequence ID" value="TQL77548.1"/>
    <property type="molecule type" value="Genomic_DNA"/>
</dbReference>
<feature type="region of interest" description="Disordered" evidence="1">
    <location>
        <begin position="317"/>
        <end position="342"/>
    </location>
</feature>
<sequence>MSTEDFDYSHLNELEEMLVEAIARKYEEFPQEGWQCSDIPKVGTGTSGGGVILREEDAAPLRNAIRPVVGNIFAPWHDIPSPGVLKNRYLYQVKKAAVPLSGDSVEGVAFDDVVLGTPSLIPDYMARVKTNLTDWQGETVTAFRDTYVRRFNPMFGLQANGVLILQLSMQAYVDIWQKARENIVAILVASIQSFDALNYWGSEAKQKLAFDIATGVAGIAGAIASGPLAAITAAVVGAGLTVAKDPITTQSTESDIEGSTIPEVWSNMRASVRALKDEIVATEAELGDLVSAIRQGYDAKFAVDLGDADTDQQMTGTDLIAPPVPGTMVSDDLDSNNDGKVSVDELADGVERPDAGYRPPNAADSV</sequence>
<proteinExistence type="predicted"/>
<keyword evidence="3" id="KW-1185">Reference proteome</keyword>
<protein>
    <recommendedName>
        <fullName evidence="4">EF-hand domain-containing protein</fullName>
    </recommendedName>
</protein>
<evidence type="ECO:0000313" key="2">
    <source>
        <dbReference type="EMBL" id="TQL77548.1"/>
    </source>
</evidence>
<comment type="caution">
    <text evidence="2">The sequence shown here is derived from an EMBL/GenBank/DDBJ whole genome shotgun (WGS) entry which is preliminary data.</text>
</comment>
<accession>A0A543AY94</accession>
<reference evidence="2 3" key="1">
    <citation type="submission" date="2019-06" db="EMBL/GenBank/DDBJ databases">
        <title>Sequencing the genomes of 1000 actinobacteria strains.</title>
        <authorList>
            <person name="Klenk H.-P."/>
        </authorList>
    </citation>
    <scope>NUCLEOTIDE SEQUENCE [LARGE SCALE GENOMIC DNA]</scope>
    <source>
        <strain evidence="2 3">DSM 45928</strain>
    </source>
</reference>
<evidence type="ECO:0000256" key="1">
    <source>
        <dbReference type="SAM" id="MobiDB-lite"/>
    </source>
</evidence>
<dbReference type="InParanoid" id="A0A543AY94"/>
<evidence type="ECO:0000313" key="3">
    <source>
        <dbReference type="Proteomes" id="UP000317043"/>
    </source>
</evidence>
<feature type="region of interest" description="Disordered" evidence="1">
    <location>
        <begin position="347"/>
        <end position="366"/>
    </location>
</feature>
<evidence type="ECO:0008006" key="4">
    <source>
        <dbReference type="Google" id="ProtNLM"/>
    </source>
</evidence>
<dbReference type="RefSeq" id="WP_142040603.1">
    <property type="nucleotide sequence ID" value="NZ_JBHTGS010000001.1"/>
</dbReference>
<dbReference type="AlphaFoldDB" id="A0A543AY94"/>
<name>A0A543AY94_9ACTN</name>
<dbReference type="Proteomes" id="UP000317043">
    <property type="component" value="Unassembled WGS sequence"/>
</dbReference>
<gene>
    <name evidence="2" type="ORF">FB566_3107</name>
</gene>
<dbReference type="InterPro" id="IPR018247">
    <property type="entry name" value="EF_Hand_1_Ca_BS"/>
</dbReference>
<dbReference type="PROSITE" id="PS00018">
    <property type="entry name" value="EF_HAND_1"/>
    <property type="match status" value="1"/>
</dbReference>
<organism evidence="2 3">
    <name type="scientific">Stackebrandtia endophytica</name>
    <dbReference type="NCBI Taxonomy" id="1496996"/>
    <lineage>
        <taxon>Bacteria</taxon>
        <taxon>Bacillati</taxon>
        <taxon>Actinomycetota</taxon>
        <taxon>Actinomycetes</taxon>
        <taxon>Glycomycetales</taxon>
        <taxon>Glycomycetaceae</taxon>
        <taxon>Stackebrandtia</taxon>
    </lineage>
</organism>